<dbReference type="EMBL" id="CAJNRF010006906">
    <property type="protein sequence ID" value="CAF2086893.1"/>
    <property type="molecule type" value="Genomic_DNA"/>
</dbReference>
<dbReference type="GO" id="GO:0003676">
    <property type="term" value="F:nucleic acid binding"/>
    <property type="evidence" value="ECO:0007669"/>
    <property type="project" value="InterPro"/>
</dbReference>
<organism evidence="2 4">
    <name type="scientific">Rotaria magnacalcarata</name>
    <dbReference type="NCBI Taxonomy" id="392030"/>
    <lineage>
        <taxon>Eukaryota</taxon>
        <taxon>Metazoa</taxon>
        <taxon>Spiralia</taxon>
        <taxon>Gnathifera</taxon>
        <taxon>Rotifera</taxon>
        <taxon>Eurotatoria</taxon>
        <taxon>Bdelloidea</taxon>
        <taxon>Philodinida</taxon>
        <taxon>Philodinidae</taxon>
        <taxon>Rotaria</taxon>
    </lineage>
</organism>
<comment type="caution">
    <text evidence="2">The sequence shown here is derived from an EMBL/GenBank/DDBJ whole genome shotgun (WGS) entry which is preliminary data.</text>
</comment>
<reference evidence="2" key="1">
    <citation type="submission" date="2021-02" db="EMBL/GenBank/DDBJ databases">
        <authorList>
            <person name="Nowell W R."/>
        </authorList>
    </citation>
    <scope>NUCLEOTIDE SEQUENCE</scope>
</reference>
<dbReference type="Proteomes" id="UP000663856">
    <property type="component" value="Unassembled WGS sequence"/>
</dbReference>
<gene>
    <name evidence="3" type="ORF">OVN521_LOCUS34173</name>
    <name evidence="2" type="ORF">WKI299_LOCUS17384</name>
</gene>
<protein>
    <recommendedName>
        <fullName evidence="1">DDE-1 domain-containing protein</fullName>
    </recommendedName>
</protein>
<dbReference type="AlphaFoldDB" id="A0A816SMJ4"/>
<evidence type="ECO:0000313" key="3">
    <source>
        <dbReference type="EMBL" id="CAF4388999.1"/>
    </source>
</evidence>
<dbReference type="Pfam" id="PF03184">
    <property type="entry name" value="DDE_1"/>
    <property type="match status" value="1"/>
</dbReference>
<dbReference type="Proteomes" id="UP000663866">
    <property type="component" value="Unassembled WGS sequence"/>
</dbReference>
<evidence type="ECO:0000313" key="5">
    <source>
        <dbReference type="Proteomes" id="UP000663866"/>
    </source>
</evidence>
<evidence type="ECO:0000259" key="1">
    <source>
        <dbReference type="Pfam" id="PF03184"/>
    </source>
</evidence>
<dbReference type="EMBL" id="CAJOBG010039677">
    <property type="protein sequence ID" value="CAF4388999.1"/>
    <property type="molecule type" value="Genomic_DNA"/>
</dbReference>
<sequence length="154" mass="17765">MPIITAAGELINSVFICLQERTGRFPVTKAIFSPSSVVTTCSESGKLNKSLIEHWIREVLDKVTSNRFLLLIDQWSPQTDISVYEKNLTKGQSCNLFVIPEKTTSTKQPCDTYFFRQWQALTKRIYHRVAIDELPIDLRSRDMTSNCKDWFTIN</sequence>
<evidence type="ECO:0000313" key="2">
    <source>
        <dbReference type="EMBL" id="CAF2086893.1"/>
    </source>
</evidence>
<dbReference type="InterPro" id="IPR004875">
    <property type="entry name" value="DDE_SF_endonuclease_dom"/>
</dbReference>
<feature type="domain" description="DDE-1" evidence="1">
    <location>
        <begin position="34"/>
        <end position="118"/>
    </location>
</feature>
<evidence type="ECO:0000313" key="4">
    <source>
        <dbReference type="Proteomes" id="UP000663856"/>
    </source>
</evidence>
<proteinExistence type="predicted"/>
<name>A0A816SMJ4_9BILA</name>
<keyword evidence="5" id="KW-1185">Reference proteome</keyword>
<accession>A0A816SMJ4</accession>